<dbReference type="InterPro" id="IPR011051">
    <property type="entry name" value="RmlC_Cupin_sf"/>
</dbReference>
<evidence type="ECO:0000313" key="2">
    <source>
        <dbReference type="EMBL" id="KAL0467724.1"/>
    </source>
</evidence>
<dbReference type="PANTHER" id="PTHR36440">
    <property type="entry name" value="PUTATIVE (AFU_ORTHOLOGUE AFUA_8G07350)-RELATED"/>
    <property type="match status" value="1"/>
</dbReference>
<evidence type="ECO:0000259" key="1">
    <source>
        <dbReference type="Pfam" id="PF07883"/>
    </source>
</evidence>
<proteinExistence type="predicted"/>
<name>A0ABR3D4V0_NEUIN</name>
<gene>
    <name evidence="2" type="ORF">QR685DRAFT_574498</name>
</gene>
<dbReference type="PANTHER" id="PTHR36440:SF1">
    <property type="entry name" value="PUTATIVE (AFU_ORTHOLOGUE AFUA_8G07350)-RELATED"/>
    <property type="match status" value="1"/>
</dbReference>
<dbReference type="SUPFAM" id="SSF51182">
    <property type="entry name" value="RmlC-like cupins"/>
    <property type="match status" value="1"/>
</dbReference>
<protein>
    <submittedName>
        <fullName evidence="2">RmlC-like cupin domain-containing protein</fullName>
    </submittedName>
</protein>
<accession>A0ABR3D4V0</accession>
<comment type="caution">
    <text evidence="2">The sequence shown here is derived from an EMBL/GenBank/DDBJ whole genome shotgun (WGS) entry which is preliminary data.</text>
</comment>
<dbReference type="Pfam" id="PF07883">
    <property type="entry name" value="Cupin_2"/>
    <property type="match status" value="1"/>
</dbReference>
<sequence>MPVRGPVPVNLATRQAAEVLKVGPMTIHVYEDGSRTGDRVSAILLELPAGVSGPPMHWHRFHDELFFVVKGTCRFVTPDAEVDATAGDLMTVPPGAIHTFKNASETEACEVYMTATPGHYFDYFRMLSKAGTEGKMLSKEEIEHLMALFGTFPPDNESEPVDLALRLTKIDDMLSQTPGHAKAMKTPLKLRHQLR</sequence>
<feature type="domain" description="Cupin type-2" evidence="1">
    <location>
        <begin position="44"/>
        <end position="112"/>
    </location>
</feature>
<evidence type="ECO:0000313" key="3">
    <source>
        <dbReference type="Proteomes" id="UP001451303"/>
    </source>
</evidence>
<dbReference type="InterPro" id="IPR013096">
    <property type="entry name" value="Cupin_2"/>
</dbReference>
<dbReference type="Proteomes" id="UP001451303">
    <property type="component" value="Unassembled WGS sequence"/>
</dbReference>
<dbReference type="InterPro" id="IPR014710">
    <property type="entry name" value="RmlC-like_jellyroll"/>
</dbReference>
<dbReference type="Gene3D" id="2.60.120.10">
    <property type="entry name" value="Jelly Rolls"/>
    <property type="match status" value="1"/>
</dbReference>
<reference evidence="2 3" key="1">
    <citation type="submission" date="2023-09" db="EMBL/GenBank/DDBJ databases">
        <title>Multi-omics analysis of a traditional fermented food reveals byproduct-associated fungal strains for waste-to-food upcycling.</title>
        <authorList>
            <consortium name="Lawrence Berkeley National Laboratory"/>
            <person name="Rekdal V.M."/>
            <person name="Villalobos-Escobedo J.M."/>
            <person name="Rodriguez-Valeron N."/>
            <person name="Garcia M.O."/>
            <person name="Vasquez D.P."/>
            <person name="Damayanti I."/>
            <person name="Sorensen P.M."/>
            <person name="Baidoo E.E."/>
            <person name="De Carvalho A.C."/>
            <person name="Riley R."/>
            <person name="Lipzen A."/>
            <person name="He G."/>
            <person name="Yan M."/>
            <person name="Haridas S."/>
            <person name="Daum C."/>
            <person name="Yoshinaga Y."/>
            <person name="Ng V."/>
            <person name="Grigoriev I.V."/>
            <person name="Munk R."/>
            <person name="Nuraida L."/>
            <person name="Wijaya C.H."/>
            <person name="Morales P.-C."/>
            <person name="Keasling J.D."/>
        </authorList>
    </citation>
    <scope>NUCLEOTIDE SEQUENCE [LARGE SCALE GENOMIC DNA]</scope>
    <source>
        <strain evidence="2 3">FGSC 2613</strain>
    </source>
</reference>
<organism evidence="2 3">
    <name type="scientific">Neurospora intermedia</name>
    <dbReference type="NCBI Taxonomy" id="5142"/>
    <lineage>
        <taxon>Eukaryota</taxon>
        <taxon>Fungi</taxon>
        <taxon>Dikarya</taxon>
        <taxon>Ascomycota</taxon>
        <taxon>Pezizomycotina</taxon>
        <taxon>Sordariomycetes</taxon>
        <taxon>Sordariomycetidae</taxon>
        <taxon>Sordariales</taxon>
        <taxon>Sordariaceae</taxon>
        <taxon>Neurospora</taxon>
    </lineage>
</organism>
<dbReference type="EMBL" id="JAVLET010000009">
    <property type="protein sequence ID" value="KAL0467724.1"/>
    <property type="molecule type" value="Genomic_DNA"/>
</dbReference>
<dbReference type="InterPro" id="IPR053146">
    <property type="entry name" value="QDO-like"/>
</dbReference>
<keyword evidence="3" id="KW-1185">Reference proteome</keyword>